<comment type="caution">
    <text evidence="2">The sequence shown here is derived from an EMBL/GenBank/DDBJ whole genome shotgun (WGS) entry which is preliminary data.</text>
</comment>
<keyword evidence="3" id="KW-1185">Reference proteome</keyword>
<evidence type="ECO:0000313" key="3">
    <source>
        <dbReference type="Proteomes" id="UP000231451"/>
    </source>
</evidence>
<dbReference type="Proteomes" id="UP000231451">
    <property type="component" value="Unassembled WGS sequence"/>
</dbReference>
<feature type="transmembrane region" description="Helical" evidence="1">
    <location>
        <begin position="73"/>
        <end position="92"/>
    </location>
</feature>
<reference evidence="2 3" key="1">
    <citation type="submission" date="2017-10" db="EMBL/GenBank/DDBJ databases">
        <title>Draft genome sequences of strains TRE 1, TRE 9, TRE H and TRI 7, isolated from tamarins, belonging to four potential novel Bifidobacterium species.</title>
        <authorList>
            <person name="Mattarelli P."/>
            <person name="Modesto M."/>
            <person name="Puglisi E."/>
            <person name="Morelli L."/>
            <person name="Spezio C."/>
            <person name="Bonetti A."/>
            <person name="Sandri C."/>
        </authorList>
    </citation>
    <scope>NUCLEOTIDE SEQUENCE [LARGE SCALE GENOMIC DNA]</scope>
    <source>
        <strain evidence="3">TRI7</strain>
    </source>
</reference>
<dbReference type="AlphaFoldDB" id="A0A2M9HDS8"/>
<evidence type="ECO:0000313" key="2">
    <source>
        <dbReference type="EMBL" id="PJM74962.1"/>
    </source>
</evidence>
<sequence>MAVIVLLLIVAFVHAITTTGSASSREHRRYRVRGGEPYHAVIASAAEHGLQGVDAGRAERIFPFMRATTMLRILLPFAVIPALGLMLLLPGVPAWTPALIGALALPWITNVGMDAVARHTLTGAFRPVRTPVQQAIHILSRLLASAPMFVALLPCYLSSDGLRTVAVATAGRSNASTMIGRLDDVPLTVIAGALMWLATGLAYAIMRIGARAEEWFATKQFNMQANESTVLYLRSFKDDRLSMPSPYVDSGLRLLLWPRAPFEEMITLMLLGRGNVITVGRPGEQLPRAGAVRNYFNMDDWQDSIRLTAHRASRIIMTVGETESLSWEISHLREWNLLGKCVFLLPPVDAQRSRKRITILLDVLGVRDRNMAALDTLPYDTIVAMHMLDDGSVGWIVSPGRDWMGYLAALSMPSDRVGNPFTVQDAEREREENARAKNHARSQAVPLTVPPSVNRANAIATELLRQSDSNPGAASRAMFRKALALRDDGQLDAYGVSRLLFEAAAQAVQAKDTVQLERTLAEALPTIRTIDHVWVRPTKDLRSIVAECRIHELLAMGRAEAGDEAGAYQQALQWQACARKADEPAERINAALAIAEHADDADEALSLARSALAEATRLSNLPLQARAAGQLALILHESAPQGDEWRILALRAADIRESLGESEQAGTIRVWVRDASR</sequence>
<protein>
    <submittedName>
        <fullName evidence="2">Uncharacterized protein</fullName>
    </submittedName>
</protein>
<gene>
    <name evidence="2" type="ORF">CSQ87_06930</name>
</gene>
<dbReference type="RefSeq" id="WP_100513160.1">
    <property type="nucleotide sequence ID" value="NZ_PEBK01000006.1"/>
</dbReference>
<dbReference type="EMBL" id="PEBK01000006">
    <property type="protein sequence ID" value="PJM74962.1"/>
    <property type="molecule type" value="Genomic_DNA"/>
</dbReference>
<keyword evidence="1" id="KW-1133">Transmembrane helix</keyword>
<proteinExistence type="predicted"/>
<keyword evidence="1" id="KW-0812">Transmembrane</keyword>
<evidence type="ECO:0000256" key="1">
    <source>
        <dbReference type="SAM" id="Phobius"/>
    </source>
</evidence>
<name>A0A2M9HDS8_9BIFI</name>
<accession>A0A2M9HDS8</accession>
<keyword evidence="1" id="KW-0472">Membrane</keyword>
<dbReference type="OrthoDB" id="7107981at2"/>
<organism evidence="2 3">
    <name type="scientific">Bifidobacterium simiarum</name>
    <dbReference type="NCBI Taxonomy" id="2045441"/>
    <lineage>
        <taxon>Bacteria</taxon>
        <taxon>Bacillati</taxon>
        <taxon>Actinomycetota</taxon>
        <taxon>Actinomycetes</taxon>
        <taxon>Bifidobacteriales</taxon>
        <taxon>Bifidobacteriaceae</taxon>
        <taxon>Bifidobacterium</taxon>
    </lineage>
</organism>